<keyword evidence="3" id="KW-1185">Reference proteome</keyword>
<protein>
    <submittedName>
        <fullName evidence="2">Uncharacterized protein</fullName>
    </submittedName>
</protein>
<name>A0AAD3CVA6_9STRA</name>
<accession>A0AAD3CVA6</accession>
<feature type="signal peptide" evidence="1">
    <location>
        <begin position="1"/>
        <end position="19"/>
    </location>
</feature>
<feature type="chain" id="PRO_5042295006" evidence="1">
    <location>
        <begin position="20"/>
        <end position="236"/>
    </location>
</feature>
<organism evidence="2 3">
    <name type="scientific">Chaetoceros tenuissimus</name>
    <dbReference type="NCBI Taxonomy" id="426638"/>
    <lineage>
        <taxon>Eukaryota</taxon>
        <taxon>Sar</taxon>
        <taxon>Stramenopiles</taxon>
        <taxon>Ochrophyta</taxon>
        <taxon>Bacillariophyta</taxon>
        <taxon>Coscinodiscophyceae</taxon>
        <taxon>Chaetocerotophycidae</taxon>
        <taxon>Chaetocerotales</taxon>
        <taxon>Chaetocerotaceae</taxon>
        <taxon>Chaetoceros</taxon>
    </lineage>
</organism>
<dbReference type="Gene3D" id="3.40.1350.100">
    <property type="match status" value="2"/>
</dbReference>
<gene>
    <name evidence="2" type="ORF">CTEN210_08161</name>
</gene>
<sequence length="236" mass="25618">MFSFTSFFLSLNLVCFAAAFTPQLKPLRSTSLHSSPSSLEELLSSDSWNPIKNNLNSVPAFACANDQGQPLQYNVGENPLAFFFLDIDAAKDELQKAEDEMKMDGLSLVPFPLGEVFEMGAKQMALVIPSSAAIESAGAPKGTNPMGQQIPLFGCLDMIETLPDGTSTVPLFLSMDEAKEAMNMALESVPEEEKSKFDVTVIPLAGTVQMQATNPNKSFTYVPPMASLEYLKSLEK</sequence>
<evidence type="ECO:0000313" key="2">
    <source>
        <dbReference type="EMBL" id="GFH51685.1"/>
    </source>
</evidence>
<comment type="caution">
    <text evidence="2">The sequence shown here is derived from an EMBL/GenBank/DDBJ whole genome shotgun (WGS) entry which is preliminary data.</text>
</comment>
<dbReference type="AlphaFoldDB" id="A0AAD3CVA6"/>
<keyword evidence="1" id="KW-0732">Signal</keyword>
<reference evidence="2 3" key="1">
    <citation type="journal article" date="2021" name="Sci. Rep.">
        <title>The genome of the diatom Chaetoceros tenuissimus carries an ancient integrated fragment of an extant virus.</title>
        <authorList>
            <person name="Hongo Y."/>
            <person name="Kimura K."/>
            <person name="Takaki Y."/>
            <person name="Yoshida Y."/>
            <person name="Baba S."/>
            <person name="Kobayashi G."/>
            <person name="Nagasaki K."/>
            <person name="Hano T."/>
            <person name="Tomaru Y."/>
        </authorList>
    </citation>
    <scope>NUCLEOTIDE SEQUENCE [LARGE SCALE GENOMIC DNA]</scope>
    <source>
        <strain evidence="2 3">NIES-3715</strain>
    </source>
</reference>
<evidence type="ECO:0000313" key="3">
    <source>
        <dbReference type="Proteomes" id="UP001054902"/>
    </source>
</evidence>
<dbReference type="Proteomes" id="UP001054902">
    <property type="component" value="Unassembled WGS sequence"/>
</dbReference>
<dbReference type="EMBL" id="BLLK01000045">
    <property type="protein sequence ID" value="GFH51685.1"/>
    <property type="molecule type" value="Genomic_DNA"/>
</dbReference>
<proteinExistence type="predicted"/>
<evidence type="ECO:0000256" key="1">
    <source>
        <dbReference type="SAM" id="SignalP"/>
    </source>
</evidence>